<keyword evidence="1" id="KW-1133">Transmembrane helix</keyword>
<feature type="transmembrane region" description="Helical" evidence="1">
    <location>
        <begin position="91"/>
        <end position="117"/>
    </location>
</feature>
<reference evidence="3" key="1">
    <citation type="journal article" date="2019" name="Int. J. Syst. Evol. Microbiol.">
        <title>The Global Catalogue of Microorganisms (GCM) 10K type strain sequencing project: providing services to taxonomists for standard genome sequencing and annotation.</title>
        <authorList>
            <consortium name="The Broad Institute Genomics Platform"/>
            <consortium name="The Broad Institute Genome Sequencing Center for Infectious Disease"/>
            <person name="Wu L."/>
            <person name="Ma J."/>
        </authorList>
    </citation>
    <scope>NUCLEOTIDE SEQUENCE [LARGE SCALE GENOMIC DNA]</scope>
    <source>
        <strain evidence="3">CCUG 49560</strain>
    </source>
</reference>
<evidence type="ECO:0000313" key="3">
    <source>
        <dbReference type="Proteomes" id="UP001595891"/>
    </source>
</evidence>
<evidence type="ECO:0008006" key="4">
    <source>
        <dbReference type="Google" id="ProtNLM"/>
    </source>
</evidence>
<evidence type="ECO:0000313" key="2">
    <source>
        <dbReference type="EMBL" id="MFC4590268.1"/>
    </source>
</evidence>
<name>A0ABV9ELC2_9ACTN</name>
<sequence>MSNATNNVMNNVTNEAADLESRYRSWLRWYPRSYRRAHESEILEVLLAGAREGRRRPEPMECLDLVRGGLHARMRPTVPSRDRSAWAAIKLMYLSAAAELATAVVVLATTGDVRSAIVMGDPGYTAARWRAELTGSFAPLVTGAVLAACLCLCLAWVIGRGHRWARAAFALVAGVNLASLLHGLAGGSAVYAQADLFAGITLCLVQLAAVAHLLHPYLPKVAALWGAGPIGPA</sequence>
<gene>
    <name evidence="2" type="ORF">ACFO8L_29535</name>
</gene>
<dbReference type="Proteomes" id="UP001595891">
    <property type="component" value="Unassembled WGS sequence"/>
</dbReference>
<dbReference type="RefSeq" id="WP_262843240.1">
    <property type="nucleotide sequence ID" value="NZ_JANZYP010000016.1"/>
</dbReference>
<keyword evidence="3" id="KW-1185">Reference proteome</keyword>
<feature type="transmembrane region" description="Helical" evidence="1">
    <location>
        <begin position="164"/>
        <end position="184"/>
    </location>
</feature>
<proteinExistence type="predicted"/>
<evidence type="ECO:0000256" key="1">
    <source>
        <dbReference type="SAM" id="Phobius"/>
    </source>
</evidence>
<protein>
    <recommendedName>
        <fullName evidence="4">DUF2637 domain-containing protein</fullName>
    </recommendedName>
</protein>
<accession>A0ABV9ELC2</accession>
<keyword evidence="1" id="KW-0812">Transmembrane</keyword>
<feature type="transmembrane region" description="Helical" evidence="1">
    <location>
        <begin position="196"/>
        <end position="214"/>
    </location>
</feature>
<keyword evidence="1" id="KW-0472">Membrane</keyword>
<comment type="caution">
    <text evidence="2">The sequence shown here is derived from an EMBL/GenBank/DDBJ whole genome shotgun (WGS) entry which is preliminary data.</text>
</comment>
<dbReference type="EMBL" id="JBHSFN010000021">
    <property type="protein sequence ID" value="MFC4590268.1"/>
    <property type="molecule type" value="Genomic_DNA"/>
</dbReference>
<organism evidence="2 3">
    <name type="scientific">Sphaerisporangium corydalis</name>
    <dbReference type="NCBI Taxonomy" id="1441875"/>
    <lineage>
        <taxon>Bacteria</taxon>
        <taxon>Bacillati</taxon>
        <taxon>Actinomycetota</taxon>
        <taxon>Actinomycetes</taxon>
        <taxon>Streptosporangiales</taxon>
        <taxon>Streptosporangiaceae</taxon>
        <taxon>Sphaerisporangium</taxon>
    </lineage>
</organism>
<feature type="transmembrane region" description="Helical" evidence="1">
    <location>
        <begin position="137"/>
        <end position="157"/>
    </location>
</feature>